<dbReference type="InterPro" id="IPR021333">
    <property type="entry name" value="DUF2946"/>
</dbReference>
<dbReference type="Pfam" id="PF11162">
    <property type="entry name" value="DUF2946"/>
    <property type="match status" value="1"/>
</dbReference>
<dbReference type="EMBL" id="LUSW01000004">
    <property type="protein sequence ID" value="RAT37233.1"/>
    <property type="molecule type" value="Genomic_DNA"/>
</dbReference>
<reference evidence="1 3" key="1">
    <citation type="submission" date="2016-02" db="EMBL/GenBank/DDBJ databases">
        <title>Species-wide whole genome sequencing reveals diversity, host range in Lonsdalea quercina.</title>
        <authorList>
            <person name="Li Y."/>
        </authorList>
    </citation>
    <scope>NUCLEOTIDE SEQUENCE [LARGE SCALE GENOMIC DNA]</scope>
    <source>
        <strain evidence="1 3">CFCC 12721</strain>
    </source>
</reference>
<organism evidence="2 4">
    <name type="scientific">Lonsdalea populi</name>
    <dbReference type="NCBI Taxonomy" id="1172565"/>
    <lineage>
        <taxon>Bacteria</taxon>
        <taxon>Pseudomonadati</taxon>
        <taxon>Pseudomonadota</taxon>
        <taxon>Gammaproteobacteria</taxon>
        <taxon>Enterobacterales</taxon>
        <taxon>Pectobacteriaceae</taxon>
        <taxon>Lonsdalea</taxon>
    </lineage>
</organism>
<dbReference type="Proteomes" id="UP000250186">
    <property type="component" value="Unassembled WGS sequence"/>
</dbReference>
<accession>A0A3N0UBX5</accession>
<reference evidence="2 4" key="2">
    <citation type="submission" date="2018-10" db="EMBL/GenBank/DDBJ databases">
        <title>New species genome.</title>
        <authorList>
            <person name="Li Y."/>
        </authorList>
    </citation>
    <scope>NUCLEOTIDE SEQUENCE [LARGE SCALE GENOMIC DNA]</scope>
    <source>
        <strain evidence="2 4">L6_4B</strain>
    </source>
</reference>
<dbReference type="AlphaFoldDB" id="A0A3N0UBX5"/>
<protein>
    <submittedName>
        <fullName evidence="2">DUF2946 domain-containing protein</fullName>
    </submittedName>
</protein>
<name>A0A3N0UBX5_9GAMM</name>
<proteinExistence type="predicted"/>
<dbReference type="EMBL" id="RJUJ01000013">
    <property type="protein sequence ID" value="ROH78075.1"/>
    <property type="molecule type" value="Genomic_DNA"/>
</dbReference>
<dbReference type="GeneID" id="61121754"/>
<evidence type="ECO:0000313" key="2">
    <source>
        <dbReference type="EMBL" id="ROH78075.1"/>
    </source>
</evidence>
<evidence type="ECO:0000313" key="4">
    <source>
        <dbReference type="Proteomes" id="UP000274511"/>
    </source>
</evidence>
<gene>
    <name evidence="1" type="ORF">AU492_02845</name>
    <name evidence="2" type="ORF">EC392_12805</name>
</gene>
<comment type="caution">
    <text evidence="2">The sequence shown here is derived from an EMBL/GenBank/DDBJ whole genome shotgun (WGS) entry which is preliminary data.</text>
</comment>
<evidence type="ECO:0000313" key="3">
    <source>
        <dbReference type="Proteomes" id="UP000250186"/>
    </source>
</evidence>
<dbReference type="OrthoDB" id="6507184at2"/>
<keyword evidence="3" id="KW-1185">Reference proteome</keyword>
<evidence type="ECO:0000313" key="1">
    <source>
        <dbReference type="EMBL" id="RAT37233.1"/>
    </source>
</evidence>
<dbReference type="Proteomes" id="UP000274511">
    <property type="component" value="Unassembled WGS sequence"/>
</dbReference>
<dbReference type="RefSeq" id="WP_085685997.1">
    <property type="nucleotide sequence ID" value="NZ_CP065534.1"/>
</dbReference>
<sequence length="145" mass="16374">MSLFEFRQKSSPYWLSIFAVIMIFISPVVSQPLEWSHDVQTQTMHHHGDSAVAASVHKQELIPSFSSTCHDAARSHNACGYCVLFLHLPSLQPPGGDLMPRIHWRTLRSLESDLPQRISDSLYVFQLARAPPSSPAKHFLPRSQV</sequence>